<comment type="similarity">
    <text evidence="1">Belongs to the bacterial solute-binding protein 3 family.</text>
</comment>
<dbReference type="SMART" id="SM00062">
    <property type="entry name" value="PBPb"/>
    <property type="match status" value="1"/>
</dbReference>
<evidence type="ECO:0000256" key="1">
    <source>
        <dbReference type="ARBA" id="ARBA00010333"/>
    </source>
</evidence>
<dbReference type="Gene3D" id="3.40.190.10">
    <property type="entry name" value="Periplasmic binding protein-like II"/>
    <property type="match status" value="2"/>
</dbReference>
<dbReference type="Proteomes" id="UP000198862">
    <property type="component" value="Unassembled WGS sequence"/>
</dbReference>
<feature type="domain" description="Solute-binding protein family 3/N-terminal" evidence="3">
    <location>
        <begin position="8"/>
        <end position="233"/>
    </location>
</feature>
<keyword evidence="5" id="KW-1185">Reference proteome</keyword>
<dbReference type="STRING" id="1123010.SAMN02745724_04398"/>
<dbReference type="PANTHER" id="PTHR35936">
    <property type="entry name" value="MEMBRANE-BOUND LYTIC MUREIN TRANSGLYCOSYLASE F"/>
    <property type="match status" value="1"/>
</dbReference>
<evidence type="ECO:0000313" key="5">
    <source>
        <dbReference type="Proteomes" id="UP000198862"/>
    </source>
</evidence>
<dbReference type="Pfam" id="PF00497">
    <property type="entry name" value="SBP_bac_3"/>
    <property type="match status" value="1"/>
</dbReference>
<organism evidence="4 5">
    <name type="scientific">Pseudoalteromonas denitrificans DSM 6059</name>
    <dbReference type="NCBI Taxonomy" id="1123010"/>
    <lineage>
        <taxon>Bacteria</taxon>
        <taxon>Pseudomonadati</taxon>
        <taxon>Pseudomonadota</taxon>
        <taxon>Gammaproteobacteria</taxon>
        <taxon>Alteromonadales</taxon>
        <taxon>Pseudoalteromonadaceae</taxon>
        <taxon>Pseudoalteromonas</taxon>
    </lineage>
</organism>
<evidence type="ECO:0000313" key="4">
    <source>
        <dbReference type="EMBL" id="SFD39760.1"/>
    </source>
</evidence>
<proteinExistence type="inferred from homology"/>
<evidence type="ECO:0000259" key="3">
    <source>
        <dbReference type="SMART" id="SM00062"/>
    </source>
</evidence>
<accession>A0A1I1S9T3</accession>
<dbReference type="AlphaFoldDB" id="A0A1I1S9T3"/>
<dbReference type="OrthoDB" id="370676at2"/>
<name>A0A1I1S9T3_9GAMM</name>
<dbReference type="InterPro" id="IPR001638">
    <property type="entry name" value="Solute-binding_3/MltF_N"/>
</dbReference>
<evidence type="ECO:0000256" key="2">
    <source>
        <dbReference type="ARBA" id="ARBA00022729"/>
    </source>
</evidence>
<dbReference type="SUPFAM" id="SSF53850">
    <property type="entry name" value="Periplasmic binding protein-like II"/>
    <property type="match status" value="1"/>
</dbReference>
<protein>
    <submittedName>
        <fullName evidence="4">Polar amino acid transport system substrate-binding protein</fullName>
    </submittedName>
</protein>
<gene>
    <name evidence="4" type="ORF">SAMN02745724_04398</name>
</gene>
<dbReference type="EMBL" id="FOLO01000054">
    <property type="protein sequence ID" value="SFD39760.1"/>
    <property type="molecule type" value="Genomic_DNA"/>
</dbReference>
<sequence>MANHPIIALGVNHAPPYSFVEENSDSSGLIIDIMQRIGSELDFELQVVSCPFPRCLKMAKEGKLDILGGLVKTEERNQYLDFIEPAYMALNSSYVFYSLKEKNLVVNEYEQLKDKRIAVMRNAAYFELFDSDAALNKIIVSSEKVAVDMLLKDRVDLVIAVEETADYSIKFLKQASHRLQKLNYRHTDNILGYAAISRKYQNIELLNKIKQKMRQFQKSGVLTQLVKPYNLPPINKP</sequence>
<dbReference type="PANTHER" id="PTHR35936:SF25">
    <property type="entry name" value="ABC TRANSPORTER SUBSTRATE-BINDING PROTEIN"/>
    <property type="match status" value="1"/>
</dbReference>
<reference evidence="4 5" key="1">
    <citation type="submission" date="2016-10" db="EMBL/GenBank/DDBJ databases">
        <authorList>
            <person name="de Groot N.N."/>
        </authorList>
    </citation>
    <scope>NUCLEOTIDE SEQUENCE [LARGE SCALE GENOMIC DNA]</scope>
    <source>
        <strain evidence="4 5">DSM 6059</strain>
    </source>
</reference>
<keyword evidence="2" id="KW-0732">Signal</keyword>